<dbReference type="Gene3D" id="6.10.160.20">
    <property type="match status" value="1"/>
</dbReference>
<dbReference type="Pfam" id="PF13867">
    <property type="entry name" value="SAP30_Sin3_bdg"/>
    <property type="match status" value="1"/>
</dbReference>
<evidence type="ECO:0000259" key="7">
    <source>
        <dbReference type="Pfam" id="PF13867"/>
    </source>
</evidence>
<dbReference type="InterPro" id="IPR025718">
    <property type="entry name" value="SAP30_Sin3-bd"/>
</dbReference>
<dbReference type="AlphaFoldDB" id="A0A2G2ZJL1"/>
<evidence type="ECO:0000256" key="3">
    <source>
        <dbReference type="ARBA" id="ARBA00022491"/>
    </source>
</evidence>
<protein>
    <recommendedName>
        <fullName evidence="7">Histone deacetylase complex subunit SAP30 Sin3 binding domain-containing protein</fullName>
    </recommendedName>
</protein>
<dbReference type="Pfam" id="PF02681">
    <property type="entry name" value="DUF212"/>
    <property type="match status" value="1"/>
</dbReference>
<dbReference type="PANTHER" id="PTHR13286:SF6">
    <property type="entry name" value="HISTONE DEACETYLASE COMPLEX SUBUNIT SAP30L-RELATED"/>
    <property type="match status" value="1"/>
</dbReference>
<keyword evidence="6" id="KW-0539">Nucleus</keyword>
<keyword evidence="5" id="KW-0804">Transcription</keyword>
<feature type="domain" description="Histone deacetylase complex subunit SAP30 Sin3 binding" evidence="7">
    <location>
        <begin position="149"/>
        <end position="186"/>
    </location>
</feature>
<dbReference type="InterPro" id="IPR003832">
    <property type="entry name" value="DUF212"/>
</dbReference>
<evidence type="ECO:0000256" key="2">
    <source>
        <dbReference type="ARBA" id="ARBA00006283"/>
    </source>
</evidence>
<proteinExistence type="inferred from homology"/>
<reference evidence="8 9" key="2">
    <citation type="journal article" date="2017" name="Genome Biol.">
        <title>New reference genome sequences of hot pepper reveal the massive evolution of plant disease-resistance genes by retroduplication.</title>
        <authorList>
            <person name="Kim S."/>
            <person name="Park J."/>
            <person name="Yeom S.I."/>
            <person name="Kim Y.M."/>
            <person name="Seo E."/>
            <person name="Kim K.T."/>
            <person name="Kim M.S."/>
            <person name="Lee J.M."/>
            <person name="Cheong K."/>
            <person name="Shin H.S."/>
            <person name="Kim S.B."/>
            <person name="Han K."/>
            <person name="Lee J."/>
            <person name="Park M."/>
            <person name="Lee H.A."/>
            <person name="Lee H.Y."/>
            <person name="Lee Y."/>
            <person name="Oh S."/>
            <person name="Lee J.H."/>
            <person name="Choi E."/>
            <person name="Choi E."/>
            <person name="Lee S.E."/>
            <person name="Jeon J."/>
            <person name="Kim H."/>
            <person name="Choi G."/>
            <person name="Song H."/>
            <person name="Lee J."/>
            <person name="Lee S.C."/>
            <person name="Kwon J.K."/>
            <person name="Lee H.Y."/>
            <person name="Koo N."/>
            <person name="Hong Y."/>
            <person name="Kim R.W."/>
            <person name="Kang W.H."/>
            <person name="Huh J.H."/>
            <person name="Kang B.C."/>
            <person name="Yang T.J."/>
            <person name="Lee Y.H."/>
            <person name="Bennetzen J.L."/>
            <person name="Choi D."/>
        </authorList>
    </citation>
    <scope>NUCLEOTIDE SEQUENCE [LARGE SCALE GENOMIC DNA]</scope>
    <source>
        <strain evidence="9">cv. CM334</strain>
    </source>
</reference>
<keyword evidence="3" id="KW-0678">Repressor</keyword>
<dbReference type="InterPro" id="IPR038291">
    <property type="entry name" value="SAP30_C_sf"/>
</dbReference>
<evidence type="ECO:0000256" key="1">
    <source>
        <dbReference type="ARBA" id="ARBA00004123"/>
    </source>
</evidence>
<comment type="subcellular location">
    <subcellularLocation>
        <location evidence="1">Nucleus</location>
    </subcellularLocation>
</comment>
<accession>A0A2G2ZJL1</accession>
<dbReference type="Gramene" id="PHT82180">
    <property type="protein sequence ID" value="PHT82180"/>
    <property type="gene ID" value="T459_15195"/>
</dbReference>
<organism evidence="8 9">
    <name type="scientific">Capsicum annuum</name>
    <name type="common">Capsicum pepper</name>
    <dbReference type="NCBI Taxonomy" id="4072"/>
    <lineage>
        <taxon>Eukaryota</taxon>
        <taxon>Viridiplantae</taxon>
        <taxon>Streptophyta</taxon>
        <taxon>Embryophyta</taxon>
        <taxon>Tracheophyta</taxon>
        <taxon>Spermatophyta</taxon>
        <taxon>Magnoliopsida</taxon>
        <taxon>eudicotyledons</taxon>
        <taxon>Gunneridae</taxon>
        <taxon>Pentapetalae</taxon>
        <taxon>asterids</taxon>
        <taxon>lamiids</taxon>
        <taxon>Solanales</taxon>
        <taxon>Solanaceae</taxon>
        <taxon>Solanoideae</taxon>
        <taxon>Capsiceae</taxon>
        <taxon>Capsicum</taxon>
    </lineage>
</organism>
<dbReference type="Proteomes" id="UP000222542">
    <property type="component" value="Unassembled WGS sequence"/>
</dbReference>
<dbReference type="PANTHER" id="PTHR13286">
    <property type="entry name" value="SAP30"/>
    <property type="match status" value="1"/>
</dbReference>
<comment type="similarity">
    <text evidence="2">Belongs to the SAP30 family.</text>
</comment>
<sequence length="304" mass="34380">MLLRLSKSVVALVSDPSKMLYFWGIRAPSGIFEIVATATALVLERGFSDSIFGLAMVYASLVMYDAQKKTNNDDNSILNEILQNESGTVECNSYLGASNDTQKSHRSRHRAHKLFGSSHKAMSRSLLCDPQSKGSISTHRGSMVDLSKLEMAALWRYWRYFTLREAIPNPLKEQLIDVVQRHFISQLTVVYGDTHPPEFTPNTEKPVMTEEQEEMTKKLRSLELDMKNLQGLGGYKSVSYKDLCMFPGVNLLSGFKMPKFDKYDGHGDPVAHLRRYCNQLRGDGEKEELLMAYFEESLSVLASE</sequence>
<keyword evidence="9" id="KW-1185">Reference proteome</keyword>
<evidence type="ECO:0000256" key="6">
    <source>
        <dbReference type="ARBA" id="ARBA00023242"/>
    </source>
</evidence>
<dbReference type="STRING" id="4072.A0A2G2ZJL1"/>
<dbReference type="EMBL" id="AYRZ02000005">
    <property type="protein sequence ID" value="PHT82180.1"/>
    <property type="molecule type" value="Genomic_DNA"/>
</dbReference>
<dbReference type="GO" id="GO:0000118">
    <property type="term" value="C:histone deacetylase complex"/>
    <property type="evidence" value="ECO:0000318"/>
    <property type="project" value="GO_Central"/>
</dbReference>
<dbReference type="GO" id="GO:0003712">
    <property type="term" value="F:transcription coregulator activity"/>
    <property type="evidence" value="ECO:0000318"/>
    <property type="project" value="GO_Central"/>
</dbReference>
<evidence type="ECO:0000313" key="9">
    <source>
        <dbReference type="Proteomes" id="UP000222542"/>
    </source>
</evidence>
<dbReference type="GO" id="GO:0006355">
    <property type="term" value="P:regulation of DNA-templated transcription"/>
    <property type="evidence" value="ECO:0000318"/>
    <property type="project" value="GO_Central"/>
</dbReference>
<reference evidence="8 9" key="1">
    <citation type="journal article" date="2014" name="Nat. Genet.">
        <title>Genome sequence of the hot pepper provides insights into the evolution of pungency in Capsicum species.</title>
        <authorList>
            <person name="Kim S."/>
            <person name="Park M."/>
            <person name="Yeom S.I."/>
            <person name="Kim Y.M."/>
            <person name="Lee J.M."/>
            <person name="Lee H.A."/>
            <person name="Seo E."/>
            <person name="Choi J."/>
            <person name="Cheong K."/>
            <person name="Kim K.T."/>
            <person name="Jung K."/>
            <person name="Lee G.W."/>
            <person name="Oh S.K."/>
            <person name="Bae C."/>
            <person name="Kim S.B."/>
            <person name="Lee H.Y."/>
            <person name="Kim S.Y."/>
            <person name="Kim M.S."/>
            <person name="Kang B.C."/>
            <person name="Jo Y.D."/>
            <person name="Yang H.B."/>
            <person name="Jeong H.J."/>
            <person name="Kang W.H."/>
            <person name="Kwon J.K."/>
            <person name="Shin C."/>
            <person name="Lim J.Y."/>
            <person name="Park J.H."/>
            <person name="Huh J.H."/>
            <person name="Kim J.S."/>
            <person name="Kim B.D."/>
            <person name="Cohen O."/>
            <person name="Paran I."/>
            <person name="Suh M.C."/>
            <person name="Lee S.B."/>
            <person name="Kim Y.K."/>
            <person name="Shin Y."/>
            <person name="Noh S.J."/>
            <person name="Park J."/>
            <person name="Seo Y.S."/>
            <person name="Kwon S.Y."/>
            <person name="Kim H.A."/>
            <person name="Park J.M."/>
            <person name="Kim H.J."/>
            <person name="Choi S.B."/>
            <person name="Bosland P.W."/>
            <person name="Reeves G."/>
            <person name="Jo S.H."/>
            <person name="Lee B.W."/>
            <person name="Cho H.T."/>
            <person name="Choi H.S."/>
            <person name="Lee M.S."/>
            <person name="Yu Y."/>
            <person name="Do Choi Y."/>
            <person name="Park B.S."/>
            <person name="van Deynze A."/>
            <person name="Ashrafi H."/>
            <person name="Hill T."/>
            <person name="Kim W.T."/>
            <person name="Pai H.S."/>
            <person name="Ahn H.K."/>
            <person name="Yeam I."/>
            <person name="Giovannoni J.J."/>
            <person name="Rose J.K."/>
            <person name="Sorensen I."/>
            <person name="Lee S.J."/>
            <person name="Kim R.W."/>
            <person name="Choi I.Y."/>
            <person name="Choi B.S."/>
            <person name="Lim J.S."/>
            <person name="Lee Y.H."/>
            <person name="Choi D."/>
        </authorList>
    </citation>
    <scope>NUCLEOTIDE SEQUENCE [LARGE SCALE GENOMIC DNA]</scope>
    <source>
        <strain evidence="9">cv. CM334</strain>
    </source>
</reference>
<evidence type="ECO:0000256" key="5">
    <source>
        <dbReference type="ARBA" id="ARBA00023163"/>
    </source>
</evidence>
<gene>
    <name evidence="8" type="ORF">T459_15195</name>
</gene>
<dbReference type="InterPro" id="IPR024145">
    <property type="entry name" value="His_deAcase_SAP30/SAP30L"/>
</dbReference>
<comment type="caution">
    <text evidence="8">The sequence shown here is derived from an EMBL/GenBank/DDBJ whole genome shotgun (WGS) entry which is preliminary data.</text>
</comment>
<name>A0A2G2ZJL1_CAPAN</name>
<keyword evidence="4" id="KW-0805">Transcription regulation</keyword>
<evidence type="ECO:0000313" key="8">
    <source>
        <dbReference type="EMBL" id="PHT82180.1"/>
    </source>
</evidence>
<evidence type="ECO:0000256" key="4">
    <source>
        <dbReference type="ARBA" id="ARBA00023015"/>
    </source>
</evidence>